<dbReference type="EMBL" id="JANIIK010000111">
    <property type="protein sequence ID" value="KAJ3594729.1"/>
    <property type="molecule type" value="Genomic_DNA"/>
</dbReference>
<proteinExistence type="predicted"/>
<evidence type="ECO:0008006" key="4">
    <source>
        <dbReference type="Google" id="ProtNLM"/>
    </source>
</evidence>
<accession>A0A9Q0IDF0</accession>
<feature type="compositionally biased region" description="Low complexity" evidence="1">
    <location>
        <begin position="290"/>
        <end position="301"/>
    </location>
</feature>
<reference evidence="2" key="1">
    <citation type="submission" date="2022-07" db="EMBL/GenBank/DDBJ databases">
        <title>Chromosome-level genome of Muraenolepis orangiensis.</title>
        <authorList>
            <person name="Kim J."/>
        </authorList>
    </citation>
    <scope>NUCLEOTIDE SEQUENCE</scope>
    <source>
        <strain evidence="2">KU_S4_2022</strain>
        <tissue evidence="2">Muscle</tissue>
    </source>
</reference>
<feature type="compositionally biased region" description="Pro residues" evidence="1">
    <location>
        <begin position="259"/>
        <end position="269"/>
    </location>
</feature>
<feature type="region of interest" description="Disordered" evidence="1">
    <location>
        <begin position="191"/>
        <end position="369"/>
    </location>
</feature>
<organism evidence="2 3">
    <name type="scientific">Muraenolepis orangiensis</name>
    <name type="common">Patagonian moray cod</name>
    <dbReference type="NCBI Taxonomy" id="630683"/>
    <lineage>
        <taxon>Eukaryota</taxon>
        <taxon>Metazoa</taxon>
        <taxon>Chordata</taxon>
        <taxon>Craniata</taxon>
        <taxon>Vertebrata</taxon>
        <taxon>Euteleostomi</taxon>
        <taxon>Actinopterygii</taxon>
        <taxon>Neopterygii</taxon>
        <taxon>Teleostei</taxon>
        <taxon>Neoteleostei</taxon>
        <taxon>Acanthomorphata</taxon>
        <taxon>Zeiogadaria</taxon>
        <taxon>Gadariae</taxon>
        <taxon>Gadiformes</taxon>
        <taxon>Muraenolepidoidei</taxon>
        <taxon>Muraenolepididae</taxon>
        <taxon>Muraenolepis</taxon>
    </lineage>
</organism>
<feature type="compositionally biased region" description="Basic and acidic residues" evidence="1">
    <location>
        <begin position="329"/>
        <end position="342"/>
    </location>
</feature>
<dbReference type="PANTHER" id="PTHR28601:SF1">
    <property type="entry name" value="COILED-COIL DOMAIN-CONTAINING PROTEIN 24"/>
    <property type="match status" value="1"/>
</dbReference>
<evidence type="ECO:0000256" key="1">
    <source>
        <dbReference type="SAM" id="MobiDB-lite"/>
    </source>
</evidence>
<evidence type="ECO:0000313" key="3">
    <source>
        <dbReference type="Proteomes" id="UP001148018"/>
    </source>
</evidence>
<feature type="region of interest" description="Disordered" evidence="1">
    <location>
        <begin position="160"/>
        <end position="179"/>
    </location>
</feature>
<protein>
    <recommendedName>
        <fullName evidence="4">Coiled-coil domain-containing protein 24</fullName>
    </recommendedName>
</protein>
<dbReference type="InterPro" id="IPR031367">
    <property type="entry name" value="CCDC24"/>
</dbReference>
<feature type="compositionally biased region" description="Low complexity" evidence="1">
    <location>
        <begin position="191"/>
        <end position="213"/>
    </location>
</feature>
<dbReference type="Proteomes" id="UP001148018">
    <property type="component" value="Unassembled WGS sequence"/>
</dbReference>
<evidence type="ECO:0000313" key="2">
    <source>
        <dbReference type="EMBL" id="KAJ3594729.1"/>
    </source>
</evidence>
<gene>
    <name evidence="2" type="ORF">NHX12_004036</name>
</gene>
<feature type="compositionally biased region" description="Low complexity" evidence="1">
    <location>
        <begin position="270"/>
        <end position="280"/>
    </location>
</feature>
<dbReference type="PANTHER" id="PTHR28601">
    <property type="entry name" value="COILED-COIL DOMAIN-CONTAINING PROTEIN 24"/>
    <property type="match status" value="1"/>
</dbReference>
<feature type="compositionally biased region" description="Polar residues" evidence="1">
    <location>
        <begin position="160"/>
        <end position="173"/>
    </location>
</feature>
<sequence length="467" mass="50741">MEVKRGTPRQSLWRLIQEHVPQSELPEVSAALGQSLVDMYAEVHSEVDMWLGIWREVKQGGHRSIRPETPRCPLADPPVVKELLRGEVRMLLQDGEEVWSRYDPVTVTYALGGSTDCVPGRRHHEQQGDSPAALSLDLVAGVGDELEAVRDQLNVVGSNTGLSERQVNNTEPTVSELREQRRVIQMDLDLPSALLPRRPSSSSSSTPSSPPTAKRLQNTPRSSAGLRAPQLLGAGAPDPRLRPPPLRLHPLPSVSHVKPGPPPGPPPARRPSGSSRSARPLQGSSLARTGGLQPLGLLPGPSEGALRPAASGPQRGPRKQTAPSTRSLGQRDEAKGERERDVSSVSDNGNPRTPRDPRQSSTDPHVLSMTRRDISNGCVYSTMNHHLVSATSDVSHTQRDDDVNRSIVGPVRASSAVFLTASFQPLPPTVPKLTTGERHLVRRLSVRQDYNVLRGRKDTLHTVNTGM</sequence>
<dbReference type="AlphaFoldDB" id="A0A9Q0IDF0"/>
<keyword evidence="3" id="KW-1185">Reference proteome</keyword>
<dbReference type="Pfam" id="PF15669">
    <property type="entry name" value="CCDC24"/>
    <property type="match status" value="1"/>
</dbReference>
<comment type="caution">
    <text evidence="2">The sequence shown here is derived from an EMBL/GenBank/DDBJ whole genome shotgun (WGS) entry which is preliminary data.</text>
</comment>
<dbReference type="OrthoDB" id="6022633at2759"/>
<name>A0A9Q0IDF0_9TELE</name>